<gene>
    <name evidence="2" type="ORF">MHI_LOCUS313629</name>
</gene>
<keyword evidence="1" id="KW-0732">Signal</keyword>
<dbReference type="AlphaFoldDB" id="A0A6V7H159"/>
<name>A0A6V7H159_9HYME</name>
<organism evidence="2 3">
    <name type="scientific">Heterotrigona itama</name>
    <dbReference type="NCBI Taxonomy" id="395501"/>
    <lineage>
        <taxon>Eukaryota</taxon>
        <taxon>Metazoa</taxon>
        <taxon>Ecdysozoa</taxon>
        <taxon>Arthropoda</taxon>
        <taxon>Hexapoda</taxon>
        <taxon>Insecta</taxon>
        <taxon>Pterygota</taxon>
        <taxon>Neoptera</taxon>
        <taxon>Endopterygota</taxon>
        <taxon>Hymenoptera</taxon>
        <taxon>Apocrita</taxon>
        <taxon>Aculeata</taxon>
        <taxon>Apoidea</taxon>
        <taxon>Anthophila</taxon>
        <taxon>Apidae</taxon>
        <taxon>Heterotrigona</taxon>
    </lineage>
</organism>
<comment type="caution">
    <text evidence="2">The sequence shown here is derived from an EMBL/GenBank/DDBJ whole genome shotgun (WGS) entry which is preliminary data.</text>
</comment>
<accession>A0A6V7H159</accession>
<dbReference type="Proteomes" id="UP000752696">
    <property type="component" value="Unassembled WGS sequence"/>
</dbReference>
<feature type="signal peptide" evidence="1">
    <location>
        <begin position="1"/>
        <end position="19"/>
    </location>
</feature>
<feature type="non-terminal residue" evidence="2">
    <location>
        <position position="62"/>
    </location>
</feature>
<evidence type="ECO:0000313" key="2">
    <source>
        <dbReference type="EMBL" id="CAD1472694.1"/>
    </source>
</evidence>
<keyword evidence="3" id="KW-1185">Reference proteome</keyword>
<sequence>MRWSCPALWLLWECPASELEIFGHIMVRILSGSEFSVPCLMSSLSQLVNALTKYYVLSCSLG</sequence>
<protein>
    <submittedName>
        <fullName evidence="2">Uncharacterized protein</fullName>
    </submittedName>
</protein>
<dbReference type="EMBL" id="CAJDYZ010005667">
    <property type="protein sequence ID" value="CAD1472694.1"/>
    <property type="molecule type" value="Genomic_DNA"/>
</dbReference>
<reference evidence="2" key="1">
    <citation type="submission" date="2020-07" db="EMBL/GenBank/DDBJ databases">
        <authorList>
            <person name="Nazaruddin N."/>
        </authorList>
    </citation>
    <scope>NUCLEOTIDE SEQUENCE</scope>
</reference>
<evidence type="ECO:0000256" key="1">
    <source>
        <dbReference type="SAM" id="SignalP"/>
    </source>
</evidence>
<proteinExistence type="predicted"/>
<feature type="chain" id="PRO_5028480401" evidence="1">
    <location>
        <begin position="20"/>
        <end position="62"/>
    </location>
</feature>
<evidence type="ECO:0000313" key="3">
    <source>
        <dbReference type="Proteomes" id="UP000752696"/>
    </source>
</evidence>